<dbReference type="InterPro" id="IPR003838">
    <property type="entry name" value="ABC3_permease_C"/>
</dbReference>
<feature type="transmembrane region" description="Helical" evidence="6">
    <location>
        <begin position="198"/>
        <end position="216"/>
    </location>
</feature>
<feature type="transmembrane region" description="Helical" evidence="6">
    <location>
        <begin position="58"/>
        <end position="76"/>
    </location>
</feature>
<keyword evidence="6" id="KW-0813">Transport</keyword>
<evidence type="ECO:0000256" key="1">
    <source>
        <dbReference type="ARBA" id="ARBA00004651"/>
    </source>
</evidence>
<evidence type="ECO:0000313" key="9">
    <source>
        <dbReference type="Proteomes" id="UP000000486"/>
    </source>
</evidence>
<dbReference type="PANTHER" id="PTHR46795:SF3">
    <property type="entry name" value="ABC TRANSPORTER PERMEASE"/>
    <property type="match status" value="1"/>
</dbReference>
<dbReference type="GO" id="GO:0055085">
    <property type="term" value="P:transmembrane transport"/>
    <property type="evidence" value="ECO:0007669"/>
    <property type="project" value="UniProtKB-UniRule"/>
</dbReference>
<keyword evidence="2 6" id="KW-1003">Cell membrane</keyword>
<gene>
    <name evidence="8" type="primary">ybbP</name>
    <name evidence="8" type="ordered locus">LMM7_2217</name>
</gene>
<feature type="transmembrane region" description="Helical" evidence="6">
    <location>
        <begin position="292"/>
        <end position="314"/>
    </location>
</feature>
<feature type="transmembrane region" description="Helical" evidence="6">
    <location>
        <begin position="616"/>
        <end position="638"/>
    </location>
</feature>
<dbReference type="GO" id="GO:0005886">
    <property type="term" value="C:plasma membrane"/>
    <property type="evidence" value="ECO:0007669"/>
    <property type="project" value="UniProtKB-SubCell"/>
</dbReference>
<dbReference type="InterPro" id="IPR052536">
    <property type="entry name" value="ABC-4_Integral_Memb_Prot"/>
</dbReference>
<feature type="transmembrane region" description="Helical" evidence="6">
    <location>
        <begin position="18"/>
        <end position="38"/>
    </location>
</feature>
<keyword evidence="5 6" id="KW-0472">Membrane</keyword>
<dbReference type="EMBL" id="CP002816">
    <property type="protein sequence ID" value="AEH93222.1"/>
    <property type="molecule type" value="Genomic_DNA"/>
</dbReference>
<keyword evidence="3 6" id="KW-0812">Transmembrane</keyword>
<evidence type="ECO:0000256" key="6">
    <source>
        <dbReference type="PIRNR" id="PIRNR018968"/>
    </source>
</evidence>
<feature type="transmembrane region" description="Helical" evidence="6">
    <location>
        <begin position="582"/>
        <end position="604"/>
    </location>
</feature>
<organism evidence="8 9">
    <name type="scientific">Listeria monocytogenes serotype 4a (strain M7)</name>
    <dbReference type="NCBI Taxonomy" id="1030009"/>
    <lineage>
        <taxon>Bacteria</taxon>
        <taxon>Bacillati</taxon>
        <taxon>Bacillota</taxon>
        <taxon>Bacilli</taxon>
        <taxon>Bacillales</taxon>
        <taxon>Listeriaceae</taxon>
        <taxon>Listeria</taxon>
    </lineage>
</organism>
<comment type="similarity">
    <text evidence="6">Belongs to the ABC-4 integral membrane protein family.</text>
</comment>
<dbReference type="Proteomes" id="UP000000486">
    <property type="component" value="Chromosome"/>
</dbReference>
<comment type="subcellular location">
    <subcellularLocation>
        <location evidence="1 6">Cell membrane</location>
        <topology evidence="1 6">Multi-pass membrane protein</topology>
    </subcellularLocation>
</comment>
<keyword evidence="4 6" id="KW-1133">Transmembrane helix</keyword>
<evidence type="ECO:0000256" key="5">
    <source>
        <dbReference type="ARBA" id="ARBA00023136"/>
    </source>
</evidence>
<feature type="domain" description="ABC3 transporter permease C-terminal" evidence="7">
    <location>
        <begin position="62"/>
        <end position="179"/>
    </location>
</feature>
<dbReference type="AlphaFoldDB" id="A0A0E0UXR3"/>
<protein>
    <submittedName>
        <fullName evidence="8">Putative metabolite uptake ABC transporter, permease protein</fullName>
    </submittedName>
</protein>
<reference evidence="8 9" key="1">
    <citation type="journal article" date="2011" name="J. Bacteriol.">
        <title>Genome sequence of the nonpathogenic Listeria monocytogenes serovar 4a strain M7.</title>
        <authorList>
            <person name="Chen J."/>
            <person name="Xia Y."/>
            <person name="Cheng C."/>
            <person name="Fang C."/>
            <person name="Shan Y."/>
            <person name="Jin G."/>
            <person name="Fang W."/>
        </authorList>
    </citation>
    <scope>NUCLEOTIDE SEQUENCE [LARGE SCALE GENOMIC DNA]</scope>
    <source>
        <strain evidence="8 9">M7</strain>
    </source>
</reference>
<dbReference type="PIRSF" id="PIRSF018968">
    <property type="entry name" value="ABC_permease_BceB"/>
    <property type="match status" value="1"/>
</dbReference>
<feature type="transmembrane region" description="Helical" evidence="6">
    <location>
        <begin position="236"/>
        <end position="259"/>
    </location>
</feature>
<feature type="transmembrane region" description="Helical" evidence="6">
    <location>
        <begin position="106"/>
        <end position="128"/>
    </location>
</feature>
<dbReference type="InterPro" id="IPR027022">
    <property type="entry name" value="ABC_permease_BceB-typ"/>
</dbReference>
<name>A0A0E0UXR3_LISMM</name>
<dbReference type="PANTHER" id="PTHR46795">
    <property type="entry name" value="ABC TRANSPORTER PERMEASE-RELATED-RELATED"/>
    <property type="match status" value="1"/>
</dbReference>
<dbReference type="HOGENOM" id="CLU_022800_2_1_9"/>
<evidence type="ECO:0000259" key="7">
    <source>
        <dbReference type="Pfam" id="PF02687"/>
    </source>
</evidence>
<evidence type="ECO:0000256" key="2">
    <source>
        <dbReference type="ARBA" id="ARBA00022475"/>
    </source>
</evidence>
<proteinExistence type="inferred from homology"/>
<dbReference type="PATRIC" id="fig|1030009.3.peg.2203"/>
<sequence>MTLFDIAKKNIRHNFVHYFLYFASMIFSIMIYFTFLVLSKDPSVTSRIDQSAKLSTAFTSSSVILLIFVAIFILYSNNFFTRKRKKEIGLYSLLGLRKKEIGRMLFYENFIMGLGALVIGILAGTLLSKLFVTILLNLINIENIGGFAFSWGAVLQTSIVFIIITLFTSFSGYRIIYRSTLLELFHSESKREKSPKPSFILSLVSLVLIGIGYFIASQPLEAKNSVWAKLGFSVGALVILTTVIVGTALFITFFLPYLLTKLRNNKRIFYKGSNIISTSQLNFRISSNAKTLIVISILSATTLSAIGTISSIYYQANTSASTTAPSSFEYVIPENAETNDKIMNILENDSDHPVEYAQKSTYYIVKADGERPDFVEYDINDGFPVISESNYNELVKKQGNTEKTAKLKDNEAQMVLSITYDEKARNKMIGEKYTLATPEKTSVEIKKVVQDSPLGTVQGLLVLPDKQVEQIAADKNIPATSVESVTVQDAKQAQALDKEVRTLLPKDTNYISYADSYQQIITVTGVLLFIGMFIGFVFLAATGSIIYFKQLTEAYNDIGTFDILKKIGLTKKDIRKILAKQLLVVFLIPLIIGIAHSSVALIGLSNMLLLDLTLPVIISTGIYTLMYIIYYFVTLNSYTNIVFGKKS</sequence>
<dbReference type="KEGG" id="lmq:LMM7_2217"/>
<accession>A0A0E0UXR3</accession>
<evidence type="ECO:0000256" key="4">
    <source>
        <dbReference type="ARBA" id="ARBA00022989"/>
    </source>
</evidence>
<feature type="transmembrane region" description="Helical" evidence="6">
    <location>
        <begin position="148"/>
        <end position="177"/>
    </location>
</feature>
<dbReference type="Pfam" id="PF02687">
    <property type="entry name" value="FtsX"/>
    <property type="match status" value="2"/>
</dbReference>
<evidence type="ECO:0000256" key="3">
    <source>
        <dbReference type="ARBA" id="ARBA00022692"/>
    </source>
</evidence>
<feature type="transmembrane region" description="Helical" evidence="6">
    <location>
        <begin position="526"/>
        <end position="548"/>
    </location>
</feature>
<evidence type="ECO:0000313" key="8">
    <source>
        <dbReference type="EMBL" id="AEH93222.1"/>
    </source>
</evidence>
<feature type="domain" description="ABC3 transporter permease C-terminal" evidence="7">
    <location>
        <begin position="532"/>
        <end position="632"/>
    </location>
</feature>
<dbReference type="RefSeq" id="WP_012580940.1">
    <property type="nucleotide sequence ID" value="NC_017537.1"/>
</dbReference>